<sequence>MINSSTYSRTTNSTTKSHRSQRSIIKKSAKLTKSVKSVKAKSYSPLINKKLVVHSLKTLRPQTLKLCDDLLTINIKINNNYVCKNYNDLIVKKILLYNLRASKHLNVDRFIPPIQLLSNCWFNTMYVSFFFSDKGRKFFRFFRELMIIGRKLDNSPLPTTIAKLFFILNLFIEASYNQTSKSHTFYNKITSLSNKMNTNYFIYHIYKIVKNDPKSINPNILINNNNKMYDIPNIDEAGNPITYYEGILNYLNYNMLKFMKHKLVSKQPIATLIQDSFNIPDIIIIEDFQSSTVFETYYNFIDQSNKTHNYVLDSIILTNKDHFDPKANSHFVSVLTINKKSYKYDGSSTSKLEPFNWKKLINSNKNWSFNENPKYEPELYNFTKGYKILFYYRN</sequence>
<dbReference type="AlphaFoldDB" id="A0A6C0CEH6"/>
<feature type="region of interest" description="Disordered" evidence="1">
    <location>
        <begin position="1"/>
        <end position="23"/>
    </location>
</feature>
<evidence type="ECO:0000313" key="2">
    <source>
        <dbReference type="EMBL" id="QHT01985.1"/>
    </source>
</evidence>
<reference evidence="2" key="1">
    <citation type="journal article" date="2020" name="Nature">
        <title>Giant virus diversity and host interactions through global metagenomics.</title>
        <authorList>
            <person name="Schulz F."/>
            <person name="Roux S."/>
            <person name="Paez-Espino D."/>
            <person name="Jungbluth S."/>
            <person name="Walsh D.A."/>
            <person name="Denef V.J."/>
            <person name="McMahon K.D."/>
            <person name="Konstantinidis K.T."/>
            <person name="Eloe-Fadrosh E.A."/>
            <person name="Kyrpides N.C."/>
            <person name="Woyke T."/>
        </authorList>
    </citation>
    <scope>NUCLEOTIDE SEQUENCE</scope>
    <source>
        <strain evidence="2">GVMAG-M-3300020523-10</strain>
    </source>
</reference>
<organism evidence="2">
    <name type="scientific">viral metagenome</name>
    <dbReference type="NCBI Taxonomy" id="1070528"/>
    <lineage>
        <taxon>unclassified sequences</taxon>
        <taxon>metagenomes</taxon>
        <taxon>organismal metagenomes</taxon>
    </lineage>
</organism>
<accession>A0A6C0CEH6</accession>
<name>A0A6C0CEH6_9ZZZZ</name>
<evidence type="ECO:0008006" key="3">
    <source>
        <dbReference type="Google" id="ProtNLM"/>
    </source>
</evidence>
<feature type="compositionally biased region" description="Low complexity" evidence="1">
    <location>
        <begin position="1"/>
        <end position="15"/>
    </location>
</feature>
<proteinExistence type="predicted"/>
<evidence type="ECO:0000256" key="1">
    <source>
        <dbReference type="SAM" id="MobiDB-lite"/>
    </source>
</evidence>
<dbReference type="EMBL" id="MN739385">
    <property type="protein sequence ID" value="QHT01985.1"/>
    <property type="molecule type" value="Genomic_DNA"/>
</dbReference>
<protein>
    <recommendedName>
        <fullName evidence="3">USP domain-containing protein</fullName>
    </recommendedName>
</protein>